<evidence type="ECO:0000256" key="1">
    <source>
        <dbReference type="SAM" id="Coils"/>
    </source>
</evidence>
<dbReference type="RefSeq" id="WP_068772331.1">
    <property type="nucleotide sequence ID" value="NZ_CP109796.1"/>
</dbReference>
<keyword evidence="1" id="KW-0175">Coiled coil</keyword>
<accession>A0A178ID76</accession>
<evidence type="ECO:0000256" key="2">
    <source>
        <dbReference type="SAM" id="SignalP"/>
    </source>
</evidence>
<keyword evidence="4" id="KW-1185">Reference proteome</keyword>
<evidence type="ECO:0000313" key="3">
    <source>
        <dbReference type="EMBL" id="OAM87973.1"/>
    </source>
</evidence>
<feature type="chain" id="PRO_5008088674" evidence="2">
    <location>
        <begin position="24"/>
        <end position="176"/>
    </location>
</feature>
<gene>
    <name evidence="3" type="ORF">AW736_21530</name>
</gene>
<feature type="signal peptide" evidence="2">
    <location>
        <begin position="1"/>
        <end position="23"/>
    </location>
</feature>
<protein>
    <submittedName>
        <fullName evidence="3">Uncharacterized protein</fullName>
    </submittedName>
</protein>
<dbReference type="AlphaFoldDB" id="A0A178ID76"/>
<dbReference type="STRING" id="1184151.AW736_21530"/>
<reference evidence="3 4" key="1">
    <citation type="submission" date="2016-01" db="EMBL/GenBank/DDBJ databases">
        <title>High potential of lignocellulose degradation of a new Verrucomicrobia species.</title>
        <authorList>
            <person name="Wang Y."/>
            <person name="Shi Y."/>
            <person name="Qiu Z."/>
            <person name="Liu S."/>
            <person name="Yang H."/>
        </authorList>
    </citation>
    <scope>NUCLEOTIDE SEQUENCE [LARGE SCALE GENOMIC DNA]</scope>
    <source>
        <strain evidence="3 4">TSB47</strain>
    </source>
</reference>
<name>A0A178ID76_9BACT</name>
<proteinExistence type="predicted"/>
<dbReference type="Proteomes" id="UP000078486">
    <property type="component" value="Unassembled WGS sequence"/>
</dbReference>
<feature type="coiled-coil region" evidence="1">
    <location>
        <begin position="140"/>
        <end position="174"/>
    </location>
</feature>
<comment type="caution">
    <text evidence="3">The sequence shown here is derived from an EMBL/GenBank/DDBJ whole genome shotgun (WGS) entry which is preliminary data.</text>
</comment>
<dbReference type="EMBL" id="LRRQ01000152">
    <property type="protein sequence ID" value="OAM87973.1"/>
    <property type="molecule type" value="Genomic_DNA"/>
</dbReference>
<sequence>MKSKILLTGLVCLLLANSTPARDDDLLIDSKNILDGEFIVVIKRGQDDAHAVMGGSGIKLSAIKEMLQTTKELSQQVNRLEKMLPGDGELIPQISPHSGDGPIVVTNYNGRYYEIRRSYIDTSDVKRTMSVTEELSRLVNDEMRRTIESQERRIEEQERTLRELKSQMEELRKNQK</sequence>
<evidence type="ECO:0000313" key="4">
    <source>
        <dbReference type="Proteomes" id="UP000078486"/>
    </source>
</evidence>
<organism evidence="3 4">
    <name type="scientific">Termitidicoccus mucosus</name>
    <dbReference type="NCBI Taxonomy" id="1184151"/>
    <lineage>
        <taxon>Bacteria</taxon>
        <taxon>Pseudomonadati</taxon>
        <taxon>Verrucomicrobiota</taxon>
        <taxon>Opitutia</taxon>
        <taxon>Opitutales</taxon>
        <taxon>Opitutaceae</taxon>
        <taxon>Termitidicoccus</taxon>
    </lineage>
</organism>
<keyword evidence="2" id="KW-0732">Signal</keyword>